<organism evidence="1 2">
    <name type="scientific">Penicillium egyptiacum</name>
    <dbReference type="NCBI Taxonomy" id="1303716"/>
    <lineage>
        <taxon>Eukaryota</taxon>
        <taxon>Fungi</taxon>
        <taxon>Dikarya</taxon>
        <taxon>Ascomycota</taxon>
        <taxon>Pezizomycotina</taxon>
        <taxon>Eurotiomycetes</taxon>
        <taxon>Eurotiomycetidae</taxon>
        <taxon>Eurotiales</taxon>
        <taxon>Aspergillaceae</taxon>
        <taxon>Penicillium</taxon>
    </lineage>
</organism>
<proteinExistence type="predicted"/>
<protein>
    <submittedName>
        <fullName evidence="1">Uncharacterized protein</fullName>
    </submittedName>
</protein>
<reference evidence="1" key="1">
    <citation type="submission" date="2021-07" db="EMBL/GenBank/DDBJ databases">
        <authorList>
            <person name="Branca A.L. A."/>
        </authorList>
    </citation>
    <scope>NUCLEOTIDE SEQUENCE</scope>
</reference>
<comment type="caution">
    <text evidence="1">The sequence shown here is derived from an EMBL/GenBank/DDBJ whole genome shotgun (WGS) entry which is preliminary data.</text>
</comment>
<gene>
    <name evidence="1" type="ORF">PEGY_LOCUS9072</name>
</gene>
<dbReference type="AlphaFoldDB" id="A0A9W4P6H1"/>
<accession>A0A9W4P6H1</accession>
<evidence type="ECO:0000313" key="2">
    <source>
        <dbReference type="Proteomes" id="UP001154252"/>
    </source>
</evidence>
<evidence type="ECO:0000313" key="1">
    <source>
        <dbReference type="EMBL" id="CAG8908209.1"/>
    </source>
</evidence>
<dbReference type="EMBL" id="CAJVRC010000892">
    <property type="protein sequence ID" value="CAG8908209.1"/>
    <property type="molecule type" value="Genomic_DNA"/>
</dbReference>
<dbReference type="OrthoDB" id="4276527at2759"/>
<keyword evidence="2" id="KW-1185">Reference proteome</keyword>
<dbReference type="Proteomes" id="UP001154252">
    <property type="component" value="Unassembled WGS sequence"/>
</dbReference>
<sequence>MERFENFQRLLCGTRTFPCILLLNPKDEHLPFDEMVEKTATLTWLEDALDEMSLGLDDVIIMDLFPMLTNEWLDEHPDKRDQVIPEMFELILDFIREFKPPTILSCQCFRPFPFQHKHWGSFRHAMLPKLCSTMESAEYQKVSGFRFERHFIHCGFTLPSCIM</sequence>
<name>A0A9W4P6H1_9EURO</name>